<name>A0A507E687_9FUNG</name>
<dbReference type="PROSITE" id="PS50004">
    <property type="entry name" value="C2"/>
    <property type="match status" value="1"/>
</dbReference>
<dbReference type="Gene3D" id="2.60.40.150">
    <property type="entry name" value="C2 domain"/>
    <property type="match status" value="1"/>
</dbReference>
<protein>
    <recommendedName>
        <fullName evidence="2">C2 domain-containing protein</fullName>
    </recommendedName>
</protein>
<evidence type="ECO:0000259" key="2">
    <source>
        <dbReference type="PROSITE" id="PS50004"/>
    </source>
</evidence>
<dbReference type="STRING" id="109895.A0A507E687"/>
<dbReference type="PANTHER" id="PTHR47800:SF5">
    <property type="entry name" value="FER-1-LIKE PROTEIN 6"/>
    <property type="match status" value="1"/>
</dbReference>
<dbReference type="PANTHER" id="PTHR47800">
    <property type="entry name" value="C2 DOMAIN-CONTAINING PROTEIN"/>
    <property type="match status" value="1"/>
</dbReference>
<sequence length="444" mass="49565">MLGLLKRAVTPHDPAPALPPRAPQYVSADNSGPVESHTAETSQQPSINEPYYGPPCVDVTFTFMQATGLPKMDIIGSADPYFRASIDGQVDFCSTCISNTLNPTWNELWIVHRVPVTAILSITVFDKDIMMLTDELVGKCQISISPGEYHLTILDPLQKPRGTFSFRIHTAPSMCNPPIPQYVFAGPTRYTTHDSPLVGVLTRLNDTNLYTTWKIHLTLVPVYLPNPTHWNTSYRAAQQIFSGPMSWSVREPIKAAHRGLYARQPKDRGFGALTSGDDWLQLLVGDKGVPKPCMYTYIIDDSTFRFSETGAAFLVDFASKHALHSNCSEFVRYAGEFHLRPRMAAACDHGRDDDTLDGWANLPPPTHVDQRTVWWELIVDNNSGTYAPPAAYLPALQDLLRHNFPGLRVRGLDRQDPFLVRSRNEMKEYAAKYPTSTGIKLFGG</sequence>
<reference evidence="3 4" key="1">
    <citation type="journal article" date="2019" name="Sci. Rep.">
        <title>Comparative genomics of chytrid fungi reveal insights into the obligate biotrophic and pathogenic lifestyle of Synchytrium endobioticum.</title>
        <authorList>
            <person name="van de Vossenberg B.T.L.H."/>
            <person name="Warris S."/>
            <person name="Nguyen H.D.T."/>
            <person name="van Gent-Pelzer M.P.E."/>
            <person name="Joly D.L."/>
            <person name="van de Geest H.C."/>
            <person name="Bonants P.J.M."/>
            <person name="Smith D.S."/>
            <person name="Levesque C.A."/>
            <person name="van der Lee T.A.J."/>
        </authorList>
    </citation>
    <scope>NUCLEOTIDE SEQUENCE [LARGE SCALE GENOMIC DNA]</scope>
    <source>
        <strain evidence="3 4">CBS 809.83</strain>
    </source>
</reference>
<feature type="domain" description="C2" evidence="2">
    <location>
        <begin position="37"/>
        <end position="157"/>
    </location>
</feature>
<dbReference type="EMBL" id="QEAQ01000026">
    <property type="protein sequence ID" value="TPX59336.1"/>
    <property type="molecule type" value="Genomic_DNA"/>
</dbReference>
<dbReference type="SUPFAM" id="SSF49562">
    <property type="entry name" value="C2 domain (Calcium/lipid-binding domain, CaLB)"/>
    <property type="match status" value="1"/>
</dbReference>
<keyword evidence="4" id="KW-1185">Reference proteome</keyword>
<feature type="region of interest" description="Disordered" evidence="1">
    <location>
        <begin position="7"/>
        <end position="47"/>
    </location>
</feature>
<dbReference type="SMART" id="SM00239">
    <property type="entry name" value="C2"/>
    <property type="match status" value="1"/>
</dbReference>
<dbReference type="Proteomes" id="UP000318582">
    <property type="component" value="Unassembled WGS sequence"/>
</dbReference>
<gene>
    <name evidence="3" type="ORF">PhCBS80983_g02510</name>
</gene>
<evidence type="ECO:0000256" key="1">
    <source>
        <dbReference type="SAM" id="MobiDB-lite"/>
    </source>
</evidence>
<comment type="caution">
    <text evidence="3">The sequence shown here is derived from an EMBL/GenBank/DDBJ whole genome shotgun (WGS) entry which is preliminary data.</text>
</comment>
<dbReference type="Pfam" id="PF00168">
    <property type="entry name" value="C2"/>
    <property type="match status" value="1"/>
</dbReference>
<dbReference type="AlphaFoldDB" id="A0A507E687"/>
<feature type="compositionally biased region" description="Pro residues" evidence="1">
    <location>
        <begin position="13"/>
        <end position="22"/>
    </location>
</feature>
<proteinExistence type="predicted"/>
<evidence type="ECO:0000313" key="4">
    <source>
        <dbReference type="Proteomes" id="UP000318582"/>
    </source>
</evidence>
<dbReference type="GO" id="GO:0010628">
    <property type="term" value="P:positive regulation of gene expression"/>
    <property type="evidence" value="ECO:0007669"/>
    <property type="project" value="TreeGrafter"/>
</dbReference>
<dbReference type="InterPro" id="IPR000008">
    <property type="entry name" value="C2_dom"/>
</dbReference>
<evidence type="ECO:0000313" key="3">
    <source>
        <dbReference type="EMBL" id="TPX59336.1"/>
    </source>
</evidence>
<organism evidence="3 4">
    <name type="scientific">Powellomyces hirtus</name>
    <dbReference type="NCBI Taxonomy" id="109895"/>
    <lineage>
        <taxon>Eukaryota</taxon>
        <taxon>Fungi</taxon>
        <taxon>Fungi incertae sedis</taxon>
        <taxon>Chytridiomycota</taxon>
        <taxon>Chytridiomycota incertae sedis</taxon>
        <taxon>Chytridiomycetes</taxon>
        <taxon>Spizellomycetales</taxon>
        <taxon>Powellomycetaceae</taxon>
        <taxon>Powellomyces</taxon>
    </lineage>
</organism>
<accession>A0A507E687</accession>
<dbReference type="CDD" id="cd00030">
    <property type="entry name" value="C2"/>
    <property type="match status" value="1"/>
</dbReference>
<dbReference type="InterPro" id="IPR035892">
    <property type="entry name" value="C2_domain_sf"/>
</dbReference>